<evidence type="ECO:0000256" key="1">
    <source>
        <dbReference type="SAM" id="MobiDB-lite"/>
    </source>
</evidence>
<dbReference type="InterPro" id="IPR003462">
    <property type="entry name" value="ODC_Mu_crystall"/>
</dbReference>
<dbReference type="InterPro" id="IPR036291">
    <property type="entry name" value="NAD(P)-bd_dom_sf"/>
</dbReference>
<organism evidence="2 3">
    <name type="scientific">Nocardia terpenica</name>
    <dbReference type="NCBI Taxonomy" id="455432"/>
    <lineage>
        <taxon>Bacteria</taxon>
        <taxon>Bacillati</taxon>
        <taxon>Actinomycetota</taxon>
        <taxon>Actinomycetes</taxon>
        <taxon>Mycobacteriales</taxon>
        <taxon>Nocardiaceae</taxon>
        <taxon>Nocardia</taxon>
    </lineage>
</organism>
<dbReference type="PANTHER" id="PTHR13812:SF19">
    <property type="entry name" value="KETIMINE REDUCTASE MU-CRYSTALLIN"/>
    <property type="match status" value="1"/>
</dbReference>
<dbReference type="Gene3D" id="3.40.50.720">
    <property type="entry name" value="NAD(P)-binding Rossmann-like Domain"/>
    <property type="match status" value="1"/>
</dbReference>
<dbReference type="Pfam" id="PF02423">
    <property type="entry name" value="OCD_Mu_crystall"/>
    <property type="match status" value="1"/>
</dbReference>
<dbReference type="PIRSF" id="PIRSF001439">
    <property type="entry name" value="CryM"/>
    <property type="match status" value="1"/>
</dbReference>
<reference evidence="2 3" key="1">
    <citation type="submission" date="2017-10" db="EMBL/GenBank/DDBJ databases">
        <title>Comparative genomics between pathogenic Norcardia.</title>
        <authorList>
            <person name="Zeng L."/>
        </authorList>
    </citation>
    <scope>NUCLEOTIDE SEQUENCE [LARGE SCALE GENOMIC DNA]</scope>
    <source>
        <strain evidence="2 3">NC_YFY_NT001</strain>
    </source>
</reference>
<dbReference type="SUPFAM" id="SSF51735">
    <property type="entry name" value="NAD(P)-binding Rossmann-fold domains"/>
    <property type="match status" value="1"/>
</dbReference>
<dbReference type="Gene3D" id="3.30.1780.10">
    <property type="entry name" value="ornithine cyclodeaminase, domain 1"/>
    <property type="match status" value="1"/>
</dbReference>
<evidence type="ECO:0000313" key="3">
    <source>
        <dbReference type="Proteomes" id="UP000221961"/>
    </source>
</evidence>
<evidence type="ECO:0000313" key="2">
    <source>
        <dbReference type="EMBL" id="ATL69345.1"/>
    </source>
</evidence>
<proteinExistence type="predicted"/>
<dbReference type="PANTHER" id="PTHR13812">
    <property type="entry name" value="KETIMINE REDUCTASE MU-CRYSTALLIN"/>
    <property type="match status" value="1"/>
</dbReference>
<accession>A0A291RPU2</accession>
<sequence>MTIRTSSGILRPKTACCRRSAGSSGCAALSRTHWDTAAARESTLPRSAPPRSSGHRRADLHDDKSCVLSTRNGVAAPPFFDAAAVRRALPMWKAIPLMAEAMRRFSGGRVEQPLRTITRPRGRSDLLGTMPCYIAGGDELSGFGLKATILKPENPRSSLPLQIGVIIVFDDHGFPIGIVDAGAVTAIRTAAVTAVATSLLSRGDATSLAILGSGVQARSHLEALSYVRRLRSVRAWSPSESNLHNFTDWARFSLSIDVIPSQTPSDALRGAEIICAATSSRESLIDRGDLTDGAHLNLIGGSLPEYREASSAVVAESRVYVDSLESVLAESEDIRAPIDEGLIDSSSIIGEVGNVLLGRIGGRRTAGEVTVFKSVGLAVEDVISGLVVARSNI</sequence>
<feature type="region of interest" description="Disordered" evidence="1">
    <location>
        <begin position="39"/>
        <end position="62"/>
    </location>
</feature>
<dbReference type="Proteomes" id="UP000221961">
    <property type="component" value="Chromosome"/>
</dbReference>
<name>A0A291RPU2_9NOCA</name>
<dbReference type="KEGG" id="ntp:CRH09_27355"/>
<dbReference type="AlphaFoldDB" id="A0A291RPU2"/>
<dbReference type="GO" id="GO:0005737">
    <property type="term" value="C:cytoplasm"/>
    <property type="evidence" value="ECO:0007669"/>
    <property type="project" value="TreeGrafter"/>
</dbReference>
<dbReference type="InterPro" id="IPR023401">
    <property type="entry name" value="ODC_N"/>
</dbReference>
<gene>
    <name evidence="2" type="ORF">CRH09_27355</name>
</gene>
<protein>
    <submittedName>
        <fullName evidence="2">Ornithine cyclodeaminase</fullName>
    </submittedName>
</protein>
<dbReference type="EMBL" id="CP023778">
    <property type="protein sequence ID" value="ATL69345.1"/>
    <property type="molecule type" value="Genomic_DNA"/>
</dbReference>